<feature type="transmembrane region" description="Helical" evidence="2">
    <location>
        <begin position="12"/>
        <end position="33"/>
    </location>
</feature>
<protein>
    <recommendedName>
        <fullName evidence="3">BAG domain-containing protein</fullName>
    </recommendedName>
</protein>
<keyword evidence="2" id="KW-1133">Transmembrane helix</keyword>
<dbReference type="InterPro" id="IPR003103">
    <property type="entry name" value="BAG_domain"/>
</dbReference>
<feature type="compositionally biased region" description="Acidic residues" evidence="1">
    <location>
        <begin position="192"/>
        <end position="205"/>
    </location>
</feature>
<dbReference type="GO" id="GO:0051087">
    <property type="term" value="F:protein-folding chaperone binding"/>
    <property type="evidence" value="ECO:0007669"/>
    <property type="project" value="InterPro"/>
</dbReference>
<dbReference type="PROSITE" id="PS51035">
    <property type="entry name" value="BAG"/>
    <property type="match status" value="1"/>
</dbReference>
<dbReference type="GeneID" id="54549057"/>
<organism evidence="4 5">
    <name type="scientific">Westerdykella ornata</name>
    <dbReference type="NCBI Taxonomy" id="318751"/>
    <lineage>
        <taxon>Eukaryota</taxon>
        <taxon>Fungi</taxon>
        <taxon>Dikarya</taxon>
        <taxon>Ascomycota</taxon>
        <taxon>Pezizomycotina</taxon>
        <taxon>Dothideomycetes</taxon>
        <taxon>Pleosporomycetidae</taxon>
        <taxon>Pleosporales</taxon>
        <taxon>Sporormiaceae</taxon>
        <taxon>Westerdykella</taxon>
    </lineage>
</organism>
<feature type="region of interest" description="Disordered" evidence="1">
    <location>
        <begin position="252"/>
        <end position="284"/>
    </location>
</feature>
<dbReference type="InterPro" id="IPR036533">
    <property type="entry name" value="BAG_dom_sf"/>
</dbReference>
<proteinExistence type="predicted"/>
<dbReference type="Proteomes" id="UP000800097">
    <property type="component" value="Unassembled WGS sequence"/>
</dbReference>
<feature type="compositionally biased region" description="Basic residues" evidence="1">
    <location>
        <begin position="214"/>
        <end position="229"/>
    </location>
</feature>
<evidence type="ECO:0000256" key="2">
    <source>
        <dbReference type="SAM" id="Phobius"/>
    </source>
</evidence>
<evidence type="ECO:0000259" key="3">
    <source>
        <dbReference type="PROSITE" id="PS51035"/>
    </source>
</evidence>
<feature type="compositionally biased region" description="Low complexity" evidence="1">
    <location>
        <begin position="263"/>
        <end position="282"/>
    </location>
</feature>
<gene>
    <name evidence="4" type="ORF">EI97DRAFT_382969</name>
</gene>
<dbReference type="Gene3D" id="1.20.58.120">
    <property type="entry name" value="BAG domain"/>
    <property type="match status" value="1"/>
</dbReference>
<dbReference type="AlphaFoldDB" id="A0A6A6JDD4"/>
<feature type="non-terminal residue" evidence="4">
    <location>
        <position position="1"/>
    </location>
</feature>
<keyword evidence="5" id="KW-1185">Reference proteome</keyword>
<evidence type="ECO:0000313" key="5">
    <source>
        <dbReference type="Proteomes" id="UP000800097"/>
    </source>
</evidence>
<name>A0A6A6JDD4_WESOR</name>
<sequence length="368" mass="39926">LDFLTTPRFSDPTYLTTLSLLLAAVFITMSWFSRAGGSWGAGRFSPFGRTSSPLNGTGEVSDEGYSYITKEDLDRADRNPERESDVLVFKHGRTNYPVHFPKDSIRDGEVRVKDVRSAAAKAMGVGDPGRVRMFFKGRNLKVDDRMAREEGLRGDGPGSEILCVVGEGSGRAHTMAPGSEDVGARPGRGEEGSEDEEFEGGEGTEDGGVAVAGGKKKSRRRGKKNKKKQPASPAPQTHAYSNATSTAAEFLPTPTQAFPPRPSSTSAPSSQPTSRAPTPQTPLAKLDAIASKFHTELVPLCVQFIQDPPEEKAKRQFEYKKLSETILTQVLLKVDGVEAEGDAEVRARRKDLVREVQGMLGKLDETVK</sequence>
<dbReference type="SUPFAM" id="SSF63491">
    <property type="entry name" value="BAG domain"/>
    <property type="match status" value="1"/>
</dbReference>
<feature type="region of interest" description="Disordered" evidence="1">
    <location>
        <begin position="169"/>
        <end position="239"/>
    </location>
</feature>
<dbReference type="EMBL" id="ML986508">
    <property type="protein sequence ID" value="KAF2273636.1"/>
    <property type="molecule type" value="Genomic_DNA"/>
</dbReference>
<keyword evidence="2" id="KW-0812">Transmembrane</keyword>
<evidence type="ECO:0000313" key="4">
    <source>
        <dbReference type="EMBL" id="KAF2273636.1"/>
    </source>
</evidence>
<dbReference type="SMART" id="SM00264">
    <property type="entry name" value="BAG"/>
    <property type="match status" value="1"/>
</dbReference>
<dbReference type="RefSeq" id="XP_033651175.1">
    <property type="nucleotide sequence ID" value="XM_033795882.1"/>
</dbReference>
<reference evidence="4" key="1">
    <citation type="journal article" date="2020" name="Stud. Mycol.">
        <title>101 Dothideomycetes genomes: a test case for predicting lifestyles and emergence of pathogens.</title>
        <authorList>
            <person name="Haridas S."/>
            <person name="Albert R."/>
            <person name="Binder M."/>
            <person name="Bloem J."/>
            <person name="Labutti K."/>
            <person name="Salamov A."/>
            <person name="Andreopoulos B."/>
            <person name="Baker S."/>
            <person name="Barry K."/>
            <person name="Bills G."/>
            <person name="Bluhm B."/>
            <person name="Cannon C."/>
            <person name="Castanera R."/>
            <person name="Culley D."/>
            <person name="Daum C."/>
            <person name="Ezra D."/>
            <person name="Gonzalez J."/>
            <person name="Henrissat B."/>
            <person name="Kuo A."/>
            <person name="Liang C."/>
            <person name="Lipzen A."/>
            <person name="Lutzoni F."/>
            <person name="Magnuson J."/>
            <person name="Mondo S."/>
            <person name="Nolan M."/>
            <person name="Ohm R."/>
            <person name="Pangilinan J."/>
            <person name="Park H.-J."/>
            <person name="Ramirez L."/>
            <person name="Alfaro M."/>
            <person name="Sun H."/>
            <person name="Tritt A."/>
            <person name="Yoshinaga Y."/>
            <person name="Zwiers L.-H."/>
            <person name="Turgeon B."/>
            <person name="Goodwin S."/>
            <person name="Spatafora J."/>
            <person name="Crous P."/>
            <person name="Grigoriev I."/>
        </authorList>
    </citation>
    <scope>NUCLEOTIDE SEQUENCE</scope>
    <source>
        <strain evidence="4">CBS 379.55</strain>
    </source>
</reference>
<evidence type="ECO:0000256" key="1">
    <source>
        <dbReference type="SAM" id="MobiDB-lite"/>
    </source>
</evidence>
<accession>A0A6A6JDD4</accession>
<keyword evidence="2" id="KW-0472">Membrane</keyword>
<feature type="domain" description="BAG" evidence="3">
    <location>
        <begin position="309"/>
        <end position="367"/>
    </location>
</feature>
<dbReference type="Pfam" id="PF02179">
    <property type="entry name" value="BAG"/>
    <property type="match status" value="1"/>
</dbReference>
<dbReference type="OrthoDB" id="417450at2759"/>